<protein>
    <submittedName>
        <fullName evidence="1">SIMPL domain-containing protein</fullName>
    </submittedName>
</protein>
<evidence type="ECO:0000313" key="2">
    <source>
        <dbReference type="Proteomes" id="UP000650466"/>
    </source>
</evidence>
<sequence>MYYPGPMYPSPFNQNRHIIEVTGEGTVSAAPDKSTIVLGAVTEDVSLSKAQAENAKILSNIIDALVKLTIPKEHIQTVTYRIDIRFDYEEGKQILKGYQVTHLLQVTIDKIELTGLVVDTAVSQGANSISNIQFISAHPETHYNHALTLAIKNAENKAFTIAKTLGVTLIHNPLQIQEESHAPEPIPYQTGVYVKSAATPIEPGELKISAALKAKYSYF</sequence>
<dbReference type="Gene3D" id="3.30.70.2970">
    <property type="entry name" value="Protein of unknown function (DUF541), domain 2"/>
    <property type="match status" value="1"/>
</dbReference>
<dbReference type="Pfam" id="PF04402">
    <property type="entry name" value="SIMPL"/>
    <property type="match status" value="1"/>
</dbReference>
<accession>A0A926KRU5</accession>
<name>A0A926KRU5_9BACL</name>
<dbReference type="InterPro" id="IPR052022">
    <property type="entry name" value="26kDa_periplasmic_antigen"/>
</dbReference>
<organism evidence="1 2">
    <name type="scientific">Paenibacillus sedimenti</name>
    <dbReference type="NCBI Taxonomy" id="2770274"/>
    <lineage>
        <taxon>Bacteria</taxon>
        <taxon>Bacillati</taxon>
        <taxon>Bacillota</taxon>
        <taxon>Bacilli</taxon>
        <taxon>Bacillales</taxon>
        <taxon>Paenibacillaceae</taxon>
        <taxon>Paenibacillus</taxon>
    </lineage>
</organism>
<evidence type="ECO:0000313" key="1">
    <source>
        <dbReference type="EMBL" id="MBD0382158.1"/>
    </source>
</evidence>
<keyword evidence="2" id="KW-1185">Reference proteome</keyword>
<dbReference type="Gene3D" id="3.30.110.170">
    <property type="entry name" value="Protein of unknown function (DUF541), domain 1"/>
    <property type="match status" value="1"/>
</dbReference>
<dbReference type="AlphaFoldDB" id="A0A926KRU5"/>
<dbReference type="EMBL" id="JACVVD010000006">
    <property type="protein sequence ID" value="MBD0382158.1"/>
    <property type="molecule type" value="Genomic_DNA"/>
</dbReference>
<reference evidence="1" key="1">
    <citation type="submission" date="2020-09" db="EMBL/GenBank/DDBJ databases">
        <title>Draft Genome Sequence of Paenibacillus sp. WST5.</title>
        <authorList>
            <person name="Bao Z."/>
        </authorList>
    </citation>
    <scope>NUCLEOTIDE SEQUENCE</scope>
    <source>
        <strain evidence="1">WST5</strain>
    </source>
</reference>
<gene>
    <name evidence="1" type="ORF">ICC18_18735</name>
</gene>
<comment type="caution">
    <text evidence="1">The sequence shown here is derived from an EMBL/GenBank/DDBJ whole genome shotgun (WGS) entry which is preliminary data.</text>
</comment>
<dbReference type="PANTHER" id="PTHR34387:SF1">
    <property type="entry name" value="PERIPLASMIC IMMUNOGENIC PROTEIN"/>
    <property type="match status" value="1"/>
</dbReference>
<dbReference type="Proteomes" id="UP000650466">
    <property type="component" value="Unassembled WGS sequence"/>
</dbReference>
<dbReference type="RefSeq" id="WP_188175940.1">
    <property type="nucleotide sequence ID" value="NZ_JACVVD010000006.1"/>
</dbReference>
<proteinExistence type="predicted"/>
<dbReference type="PANTHER" id="PTHR34387">
    <property type="entry name" value="SLR1258 PROTEIN"/>
    <property type="match status" value="1"/>
</dbReference>
<dbReference type="GO" id="GO:0006974">
    <property type="term" value="P:DNA damage response"/>
    <property type="evidence" value="ECO:0007669"/>
    <property type="project" value="TreeGrafter"/>
</dbReference>
<dbReference type="InterPro" id="IPR007497">
    <property type="entry name" value="SIMPL/DUF541"/>
</dbReference>